<evidence type="ECO:0000256" key="5">
    <source>
        <dbReference type="SAM" id="Phobius"/>
    </source>
</evidence>
<dbReference type="InterPro" id="IPR007568">
    <property type="entry name" value="RTA1"/>
</dbReference>
<keyword evidence="3 5" id="KW-1133">Transmembrane helix</keyword>
<dbReference type="Pfam" id="PF04479">
    <property type="entry name" value="RTA1"/>
    <property type="match status" value="1"/>
</dbReference>
<evidence type="ECO:0000256" key="1">
    <source>
        <dbReference type="ARBA" id="ARBA00004141"/>
    </source>
</evidence>
<feature type="transmembrane region" description="Helical" evidence="5">
    <location>
        <begin position="47"/>
        <end position="66"/>
    </location>
</feature>
<evidence type="ECO:0000256" key="3">
    <source>
        <dbReference type="ARBA" id="ARBA00022989"/>
    </source>
</evidence>
<gene>
    <name evidence="6" type="ORF">N7494_012328</name>
</gene>
<dbReference type="GO" id="GO:0016020">
    <property type="term" value="C:membrane"/>
    <property type="evidence" value="ECO:0007669"/>
    <property type="project" value="UniProtKB-SubCell"/>
</dbReference>
<sequence length="307" mass="34658">MTLDTRSHKAGASYYRYDPSLAVAIVAAALYSIAFILTFIQWIRYRAWVWAIMVVASAMEAVGYIGRCISTQNVTARPVYVLQFALIILAPVLMAACCYILFSRILFLVVPHNARTFQLCWVPPRWITPIFVGFDIVALMLQLVGAVMISSVSTTDKDASSKVDRGKTIAQVGVIIQLAAFGLFSVAAVRFNFTSKRFSKRLDERYEHVDEKNYSIGGIVKNRHWPALLRVVNLTTLLILVRSIYRLVEFSSSVTGYVNTQEWTMYVFDALVIYPCVALFVYWHPGRYLPYLGLRLPKEARSIGAVN</sequence>
<keyword evidence="2 5" id="KW-0812">Transmembrane</keyword>
<feature type="transmembrane region" description="Helical" evidence="5">
    <location>
        <begin position="227"/>
        <end position="245"/>
    </location>
</feature>
<feature type="transmembrane region" description="Helical" evidence="5">
    <location>
        <begin position="86"/>
        <end position="110"/>
    </location>
</feature>
<accession>A0AAD6GAG9</accession>
<keyword evidence="7" id="KW-1185">Reference proteome</keyword>
<reference evidence="6 7" key="1">
    <citation type="journal article" date="2023" name="IMA Fungus">
        <title>Comparative genomic study of the Penicillium genus elucidates a diverse pangenome and 15 lateral gene transfer events.</title>
        <authorList>
            <person name="Petersen C."/>
            <person name="Sorensen T."/>
            <person name="Nielsen M.R."/>
            <person name="Sondergaard T.E."/>
            <person name="Sorensen J.L."/>
            <person name="Fitzpatrick D.A."/>
            <person name="Frisvad J.C."/>
            <person name="Nielsen K.L."/>
        </authorList>
    </citation>
    <scope>NUCLEOTIDE SEQUENCE [LARGE SCALE GENOMIC DNA]</scope>
    <source>
        <strain evidence="6 7">IBT 35679</strain>
    </source>
</reference>
<evidence type="ECO:0000256" key="2">
    <source>
        <dbReference type="ARBA" id="ARBA00022692"/>
    </source>
</evidence>
<dbReference type="AlphaFoldDB" id="A0AAD6GAG9"/>
<dbReference type="PANTHER" id="PTHR31465">
    <property type="entry name" value="PROTEIN RTA1-RELATED"/>
    <property type="match status" value="1"/>
</dbReference>
<protein>
    <submittedName>
        <fullName evidence="6">RTA1 like protein-domain-containing protein</fullName>
    </submittedName>
</protein>
<evidence type="ECO:0000313" key="6">
    <source>
        <dbReference type="EMBL" id="KAJ5525678.1"/>
    </source>
</evidence>
<proteinExistence type="predicted"/>
<feature type="transmembrane region" description="Helical" evidence="5">
    <location>
        <begin position="20"/>
        <end position="40"/>
    </location>
</feature>
<feature type="transmembrane region" description="Helical" evidence="5">
    <location>
        <begin position="169"/>
        <end position="191"/>
    </location>
</feature>
<evidence type="ECO:0000256" key="4">
    <source>
        <dbReference type="ARBA" id="ARBA00023136"/>
    </source>
</evidence>
<comment type="subcellular location">
    <subcellularLocation>
        <location evidence="1">Membrane</location>
        <topology evidence="1">Multi-pass membrane protein</topology>
    </subcellularLocation>
</comment>
<dbReference type="PANTHER" id="PTHR31465:SF28">
    <property type="entry name" value="DOMAIN PROTEIN, PUTATIVE-RELATED"/>
    <property type="match status" value="1"/>
</dbReference>
<evidence type="ECO:0000313" key="7">
    <source>
        <dbReference type="Proteomes" id="UP001220324"/>
    </source>
</evidence>
<dbReference type="Proteomes" id="UP001220324">
    <property type="component" value="Unassembled WGS sequence"/>
</dbReference>
<organism evidence="6 7">
    <name type="scientific">Penicillium frequentans</name>
    <dbReference type="NCBI Taxonomy" id="3151616"/>
    <lineage>
        <taxon>Eukaryota</taxon>
        <taxon>Fungi</taxon>
        <taxon>Dikarya</taxon>
        <taxon>Ascomycota</taxon>
        <taxon>Pezizomycotina</taxon>
        <taxon>Eurotiomycetes</taxon>
        <taxon>Eurotiomycetidae</taxon>
        <taxon>Eurotiales</taxon>
        <taxon>Aspergillaceae</taxon>
        <taxon>Penicillium</taxon>
    </lineage>
</organism>
<feature type="transmembrane region" description="Helical" evidence="5">
    <location>
        <begin position="265"/>
        <end position="283"/>
    </location>
</feature>
<dbReference type="EMBL" id="JAQIZZ010000008">
    <property type="protein sequence ID" value="KAJ5525678.1"/>
    <property type="molecule type" value="Genomic_DNA"/>
</dbReference>
<comment type="caution">
    <text evidence="6">The sequence shown here is derived from an EMBL/GenBank/DDBJ whole genome shotgun (WGS) entry which is preliminary data.</text>
</comment>
<name>A0AAD6GAG9_9EURO</name>
<feature type="transmembrane region" description="Helical" evidence="5">
    <location>
        <begin position="130"/>
        <end position="149"/>
    </location>
</feature>
<keyword evidence="4 5" id="KW-0472">Membrane</keyword>